<feature type="transmembrane region" description="Helical" evidence="7">
    <location>
        <begin position="85"/>
        <end position="104"/>
    </location>
</feature>
<proteinExistence type="inferred from homology"/>
<evidence type="ECO:0000256" key="5">
    <source>
        <dbReference type="ARBA" id="ARBA00022989"/>
    </source>
</evidence>
<dbReference type="EMBL" id="OBML01000007">
    <property type="protein sequence ID" value="SOC13251.1"/>
    <property type="molecule type" value="Genomic_DNA"/>
</dbReference>
<dbReference type="InterPro" id="IPR004681">
    <property type="entry name" value="TRAP_DctM"/>
</dbReference>
<keyword evidence="6 7" id="KW-0472">Membrane</keyword>
<dbReference type="RefSeq" id="WP_067223020.1">
    <property type="nucleotide sequence ID" value="NZ_JAJGNR010000007.1"/>
</dbReference>
<dbReference type="PIRSF" id="PIRSF006066">
    <property type="entry name" value="HI0050"/>
    <property type="match status" value="1"/>
</dbReference>
<name>A0A285T243_9HYPH</name>
<dbReference type="GO" id="GO:0022857">
    <property type="term" value="F:transmembrane transporter activity"/>
    <property type="evidence" value="ECO:0007669"/>
    <property type="project" value="UniProtKB-UniRule"/>
</dbReference>
<comment type="subcellular location">
    <subcellularLocation>
        <location evidence="1 7">Cell inner membrane</location>
        <topology evidence="1 7">Multi-pass membrane protein</topology>
    </subcellularLocation>
</comment>
<keyword evidence="4 7" id="KW-0812">Transmembrane</keyword>
<feature type="transmembrane region" description="Helical" evidence="7">
    <location>
        <begin position="395"/>
        <end position="420"/>
    </location>
</feature>
<organism evidence="9 10">
    <name type="scientific">Stappia indica</name>
    <dbReference type="NCBI Taxonomy" id="538381"/>
    <lineage>
        <taxon>Bacteria</taxon>
        <taxon>Pseudomonadati</taxon>
        <taxon>Pseudomonadota</taxon>
        <taxon>Alphaproteobacteria</taxon>
        <taxon>Hyphomicrobiales</taxon>
        <taxon>Stappiaceae</taxon>
        <taxon>Stappia</taxon>
    </lineage>
</organism>
<dbReference type="AlphaFoldDB" id="A0A285T243"/>
<evidence type="ECO:0000259" key="8">
    <source>
        <dbReference type="Pfam" id="PF06808"/>
    </source>
</evidence>
<feature type="transmembrane region" description="Helical" evidence="7">
    <location>
        <begin position="239"/>
        <end position="258"/>
    </location>
</feature>
<evidence type="ECO:0000256" key="6">
    <source>
        <dbReference type="ARBA" id="ARBA00023136"/>
    </source>
</evidence>
<dbReference type="Pfam" id="PF06808">
    <property type="entry name" value="DctM"/>
    <property type="match status" value="1"/>
</dbReference>
<evidence type="ECO:0000256" key="4">
    <source>
        <dbReference type="ARBA" id="ARBA00022692"/>
    </source>
</evidence>
<evidence type="ECO:0000256" key="3">
    <source>
        <dbReference type="ARBA" id="ARBA00022519"/>
    </source>
</evidence>
<accession>A0A285T243</accession>
<gene>
    <name evidence="9" type="ORF">SAMN05421512_107116</name>
</gene>
<keyword evidence="5 7" id="KW-1133">Transmembrane helix</keyword>
<dbReference type="Proteomes" id="UP000219331">
    <property type="component" value="Unassembled WGS sequence"/>
</dbReference>
<dbReference type="PANTHER" id="PTHR33362:SF5">
    <property type="entry name" value="C4-DICARBOXYLATE TRAP TRANSPORTER LARGE PERMEASE PROTEIN DCTM"/>
    <property type="match status" value="1"/>
</dbReference>
<keyword evidence="10" id="KW-1185">Reference proteome</keyword>
<dbReference type="OrthoDB" id="9790209at2"/>
<comment type="function">
    <text evidence="7">Part of the tripartite ATP-independent periplasmic (TRAP) transport system.</text>
</comment>
<reference evidence="9 10" key="1">
    <citation type="submission" date="2017-08" db="EMBL/GenBank/DDBJ databases">
        <authorList>
            <person name="de Groot N.N."/>
        </authorList>
    </citation>
    <scope>NUCLEOTIDE SEQUENCE [LARGE SCALE GENOMIC DNA]</scope>
    <source>
        <strain evidence="9 10">USBA 352</strain>
    </source>
</reference>
<comment type="subunit">
    <text evidence="7">The complex comprises the extracytoplasmic solute receptor protein and the two transmembrane proteins.</text>
</comment>
<feature type="transmembrane region" description="Helical" evidence="7">
    <location>
        <begin position="270"/>
        <end position="291"/>
    </location>
</feature>
<feature type="transmembrane region" description="Helical" evidence="7">
    <location>
        <begin position="211"/>
        <end position="233"/>
    </location>
</feature>
<evidence type="ECO:0000256" key="7">
    <source>
        <dbReference type="RuleBase" id="RU369079"/>
    </source>
</evidence>
<feature type="transmembrane region" description="Helical" evidence="7">
    <location>
        <begin position="142"/>
        <end position="160"/>
    </location>
</feature>
<feature type="transmembrane region" description="Helical" evidence="7">
    <location>
        <begin position="311"/>
        <end position="329"/>
    </location>
</feature>
<feature type="domain" description="TRAP C4-dicarboxylate transport system permease DctM subunit" evidence="8">
    <location>
        <begin position="8"/>
        <end position="413"/>
    </location>
</feature>
<feature type="transmembrane region" description="Helical" evidence="7">
    <location>
        <begin position="334"/>
        <end position="351"/>
    </location>
</feature>
<evidence type="ECO:0000313" key="10">
    <source>
        <dbReference type="Proteomes" id="UP000219331"/>
    </source>
</evidence>
<keyword evidence="7" id="KW-0813">Transport</keyword>
<feature type="transmembrane region" description="Helical" evidence="7">
    <location>
        <begin position="110"/>
        <end position="130"/>
    </location>
</feature>
<feature type="transmembrane region" description="Helical" evidence="7">
    <location>
        <begin position="357"/>
        <end position="383"/>
    </location>
</feature>
<dbReference type="GO" id="GO:0005886">
    <property type="term" value="C:plasma membrane"/>
    <property type="evidence" value="ECO:0007669"/>
    <property type="project" value="UniProtKB-SubCell"/>
</dbReference>
<dbReference type="InterPro" id="IPR010656">
    <property type="entry name" value="DctM"/>
</dbReference>
<dbReference type="NCBIfam" id="TIGR00786">
    <property type="entry name" value="dctM"/>
    <property type="match status" value="1"/>
</dbReference>
<sequence>MNAALAFSLLILFAAAVPIGVSLVLASAFGIQFFSTVPLLLAVQRIFASLDSFPLLAVPLFILSGNLMAAAGISERLVELAKSMVGGIQGGLACTCVVTCMIFASVSGSSVATTFAIGVILIPAMVRHGYPVGTAAAIQASSAELGVLIPPSIPLILYGVATETSIGQLFLAGIGPGILVAAALFIYLIILCRVKGYGKMDGEGRKPFIEAVVHALWALLMPVIVLGGIYGGIFTPTEASSIAVVYALFVGLFVYRSLTFAKIYTALRTSAISSTVIMIIIAGAGLFSFLVTRSGLPAIIAEWVQQVFTDRISFLMAVNVFLFIVGMFVETSAAILVLAPLLAPIAIAYGVDPVHFGLIIVVNLALGMFTPPVGVNLFAACAVAKISIQKIIPALVPMVLVVMGCVLLVTYVPFISLGLVELFYR</sequence>
<dbReference type="STRING" id="538381.GCA_001696535_03637"/>
<keyword evidence="2" id="KW-1003">Cell membrane</keyword>
<dbReference type="PANTHER" id="PTHR33362">
    <property type="entry name" value="SIALIC ACID TRAP TRANSPORTER PERMEASE PROTEIN SIAT-RELATED"/>
    <property type="match status" value="1"/>
</dbReference>
<evidence type="ECO:0000313" key="9">
    <source>
        <dbReference type="EMBL" id="SOC13251.1"/>
    </source>
</evidence>
<evidence type="ECO:0000256" key="2">
    <source>
        <dbReference type="ARBA" id="ARBA00022475"/>
    </source>
</evidence>
<evidence type="ECO:0000256" key="1">
    <source>
        <dbReference type="ARBA" id="ARBA00004429"/>
    </source>
</evidence>
<protein>
    <recommendedName>
        <fullName evidence="7">TRAP transporter large permease protein</fullName>
    </recommendedName>
</protein>
<keyword evidence="3 7" id="KW-0997">Cell inner membrane</keyword>
<feature type="transmembrane region" description="Helical" evidence="7">
    <location>
        <begin position="166"/>
        <end position="190"/>
    </location>
</feature>
<comment type="similarity">
    <text evidence="7">Belongs to the TRAP transporter large permease family.</text>
</comment>